<keyword evidence="1" id="KW-1133">Transmembrane helix</keyword>
<dbReference type="SUPFAM" id="SSF69118">
    <property type="entry name" value="AhpD-like"/>
    <property type="match status" value="1"/>
</dbReference>
<dbReference type="EMBL" id="VMQU01000002">
    <property type="protein sequence ID" value="TVS92390.1"/>
    <property type="molecule type" value="Genomic_DNA"/>
</dbReference>
<evidence type="ECO:0000256" key="1">
    <source>
        <dbReference type="SAM" id="Phobius"/>
    </source>
</evidence>
<dbReference type="PANTHER" id="PTHR34846">
    <property type="entry name" value="4-CARBOXYMUCONOLACTONE DECARBOXYLASE FAMILY PROTEIN (AFU_ORTHOLOGUE AFUA_6G11590)"/>
    <property type="match status" value="1"/>
</dbReference>
<proteinExistence type="predicted"/>
<evidence type="ECO:0000259" key="2">
    <source>
        <dbReference type="Pfam" id="PF02627"/>
    </source>
</evidence>
<dbReference type="InterPro" id="IPR029032">
    <property type="entry name" value="AhpD-like"/>
</dbReference>
<dbReference type="InterPro" id="IPR003779">
    <property type="entry name" value="CMD-like"/>
</dbReference>
<keyword evidence="1" id="KW-0812">Transmembrane</keyword>
<protein>
    <submittedName>
        <fullName evidence="3">Carboxymuconolactone decarboxylase family protein</fullName>
    </submittedName>
</protein>
<dbReference type="GO" id="GO:0051920">
    <property type="term" value="F:peroxiredoxin activity"/>
    <property type="evidence" value="ECO:0007669"/>
    <property type="project" value="InterPro"/>
</dbReference>
<keyword evidence="1" id="KW-0472">Membrane</keyword>
<organism evidence="3 4">
    <name type="scientific">Mycobacterium helveticum</name>
    <dbReference type="NCBI Taxonomy" id="2592811"/>
    <lineage>
        <taxon>Bacteria</taxon>
        <taxon>Bacillati</taxon>
        <taxon>Actinomycetota</taxon>
        <taxon>Actinomycetes</taxon>
        <taxon>Mycobacteriales</taxon>
        <taxon>Mycobacteriaceae</taxon>
        <taxon>Mycobacterium</taxon>
    </lineage>
</organism>
<dbReference type="PANTHER" id="PTHR34846:SF5">
    <property type="entry name" value="CARBOXYMUCONOLACTONE DECARBOXYLASE-LIKE DOMAIN-CONTAINING PROTEIN"/>
    <property type="match status" value="1"/>
</dbReference>
<gene>
    <name evidence="3" type="ORF">FPZ47_00890</name>
</gene>
<dbReference type="OrthoDB" id="4704294at2"/>
<feature type="domain" description="Carboxymuconolactone decarboxylase-like" evidence="2">
    <location>
        <begin position="44"/>
        <end position="124"/>
    </location>
</feature>
<evidence type="ECO:0000313" key="4">
    <source>
        <dbReference type="Proteomes" id="UP000320513"/>
    </source>
</evidence>
<evidence type="ECO:0000313" key="3">
    <source>
        <dbReference type="EMBL" id="TVS92390.1"/>
    </source>
</evidence>
<dbReference type="AlphaFoldDB" id="A0A557Y1G9"/>
<dbReference type="RefSeq" id="WP_144947152.1">
    <property type="nucleotide sequence ID" value="NZ_VMQU01000002.1"/>
</dbReference>
<dbReference type="Proteomes" id="UP000320513">
    <property type="component" value="Unassembled WGS sequence"/>
</dbReference>
<comment type="caution">
    <text evidence="3">The sequence shown here is derived from an EMBL/GenBank/DDBJ whole genome shotgun (WGS) entry which is preliminary data.</text>
</comment>
<name>A0A557Y1G9_9MYCO</name>
<accession>A0A557Y1G9</accession>
<dbReference type="Pfam" id="PF02627">
    <property type="entry name" value="CMD"/>
    <property type="match status" value="1"/>
</dbReference>
<dbReference type="Gene3D" id="1.20.1290.10">
    <property type="entry name" value="AhpD-like"/>
    <property type="match status" value="1"/>
</dbReference>
<reference evidence="3 4" key="1">
    <citation type="submission" date="2019-07" db="EMBL/GenBank/DDBJ databases">
        <title>New Mycobacterium species.</title>
        <authorList>
            <person name="Tortoli E."/>
            <person name="Ghielmetti G."/>
            <person name="Friedel U."/>
            <person name="Trovato A."/>
        </authorList>
    </citation>
    <scope>NUCLEOTIDE SEQUENCE [LARGE SCALE GENOMIC DNA]</scope>
    <source>
        <strain evidence="3 4">16-83</strain>
    </source>
</reference>
<keyword evidence="4" id="KW-1185">Reference proteome</keyword>
<feature type="transmembrane region" description="Helical" evidence="1">
    <location>
        <begin position="151"/>
        <end position="170"/>
    </location>
</feature>
<sequence>MRVQPLPAAEWDEAVRTSLSVMLSPERCNPDDAGNLMATLARHPKLARSYLRFGGYLLYGSTLPARIRELAILRVAHRRDCAYEWSHHVKMGKEAGLSDAEIAATRTGETADGFDRAVIDAVDELDAKSNVSDRTWAALCERLDERQRMDLIFTVGGYTALAMAINAFGVEVD</sequence>